<evidence type="ECO:0000313" key="2">
    <source>
        <dbReference type="EMBL" id="MVX66627.1"/>
    </source>
</evidence>
<dbReference type="PROSITE" id="PS51186">
    <property type="entry name" value="GNAT"/>
    <property type="match status" value="1"/>
</dbReference>
<dbReference type="SUPFAM" id="SSF55729">
    <property type="entry name" value="Acyl-CoA N-acyltransferases (Nat)"/>
    <property type="match status" value="1"/>
</dbReference>
<dbReference type="AlphaFoldDB" id="A0A964RRW9"/>
<proteinExistence type="predicted"/>
<reference evidence="2" key="1">
    <citation type="submission" date="2019-12" db="EMBL/GenBank/DDBJ databases">
        <title>Microbes associate with the intestines of laboratory mice.</title>
        <authorList>
            <person name="Navarre W."/>
            <person name="Wong E."/>
        </authorList>
    </citation>
    <scope>NUCLEOTIDE SEQUENCE</scope>
    <source>
        <strain evidence="2">NM79_F5</strain>
    </source>
</reference>
<dbReference type="InterPro" id="IPR000182">
    <property type="entry name" value="GNAT_dom"/>
</dbReference>
<accession>A0A964RRW9</accession>
<dbReference type="RefSeq" id="WP_160361163.1">
    <property type="nucleotide sequence ID" value="NZ_WSRQ01000064.1"/>
</dbReference>
<feature type="domain" description="N-acetyltransferase" evidence="1">
    <location>
        <begin position="153"/>
        <end position="296"/>
    </location>
</feature>
<sequence length="296" mass="33766">MSIQFRNHTKQAGITEDYHKVRNFFIRLGYAEFTYTRWDWMTTHGYLDRSAVGKTGLWEDEGKIVGVATFDCQLGEAFCLALPEYAFLKKEMLIYAKDNLSKDGKFGVVIADTDLRFQDIAADLGFKATEEKENDAIFYVDKTSTKYNLPDGFYITTMKETFDLFQYLRVLWKGFNHELNGEGEFQFTKEKEILSNAEMLRPNVDLNLKVAAVAPDGNFAAYCGMWYDPQAGYAVIEPVATDPKYRKMGLGRAVVLEGISRVGELGAKTALVGSMQQFYYSIGLRPYKTATIWRKK</sequence>
<organism evidence="2 3">
    <name type="scientific">Clostridium chromiireducens</name>
    <dbReference type="NCBI Taxonomy" id="225345"/>
    <lineage>
        <taxon>Bacteria</taxon>
        <taxon>Bacillati</taxon>
        <taxon>Bacillota</taxon>
        <taxon>Clostridia</taxon>
        <taxon>Eubacteriales</taxon>
        <taxon>Clostridiaceae</taxon>
        <taxon>Clostridium</taxon>
    </lineage>
</organism>
<name>A0A964RRW9_9CLOT</name>
<dbReference type="EMBL" id="WSRQ01000064">
    <property type="protein sequence ID" value="MVX66627.1"/>
    <property type="molecule type" value="Genomic_DNA"/>
</dbReference>
<dbReference type="Gene3D" id="3.40.630.30">
    <property type="match status" value="1"/>
</dbReference>
<dbReference type="GO" id="GO:0016747">
    <property type="term" value="F:acyltransferase activity, transferring groups other than amino-acyl groups"/>
    <property type="evidence" value="ECO:0007669"/>
    <property type="project" value="InterPro"/>
</dbReference>
<evidence type="ECO:0000259" key="1">
    <source>
        <dbReference type="PROSITE" id="PS51186"/>
    </source>
</evidence>
<protein>
    <submittedName>
        <fullName evidence="2">GNAT family N-acetyltransferase</fullName>
    </submittedName>
</protein>
<comment type="caution">
    <text evidence="2">The sequence shown here is derived from an EMBL/GenBank/DDBJ whole genome shotgun (WGS) entry which is preliminary data.</text>
</comment>
<dbReference type="Pfam" id="PF00583">
    <property type="entry name" value="Acetyltransf_1"/>
    <property type="match status" value="1"/>
</dbReference>
<dbReference type="CDD" id="cd04301">
    <property type="entry name" value="NAT_SF"/>
    <property type="match status" value="1"/>
</dbReference>
<dbReference type="Proteomes" id="UP000656077">
    <property type="component" value="Unassembled WGS sequence"/>
</dbReference>
<gene>
    <name evidence="2" type="ORF">GKZ28_23440</name>
</gene>
<dbReference type="InterPro" id="IPR016181">
    <property type="entry name" value="Acyl_CoA_acyltransferase"/>
</dbReference>
<evidence type="ECO:0000313" key="3">
    <source>
        <dbReference type="Proteomes" id="UP000656077"/>
    </source>
</evidence>